<comment type="caution">
    <text evidence="7">The sequence shown here is derived from an EMBL/GenBank/DDBJ whole genome shotgun (WGS) entry which is preliminary data.</text>
</comment>
<sequence>MVLDVVEIADLHNGINLAAMFAKMVEDFNIAVKLRGVTADNASSNNTMIDELSELLEEFQGQADRSRCFDHMVNLVAKSLLHQFDVPKGKADEALDKAERALRELIINLDIDNLEGENDQEELADNVEGLEDEQDGLSPEEIRELKESVRPVKLVLMKLQKITLAIICSSTKLLPIWLKIVATFKMLENKMPRDVTMRKPIDVITQDRSTKLRKFELSDEEWQITEQLRDILKIFNDATLYFSCATPSLLMDIINEHLTDHSLDHKYLPCIRTVIGLTKKTLNRYYDKTDQSNVYSIAMVLHPSHKLEYFKNAAGWEPQLRFLRFSLKLRSEWPLGLSKSEQN</sequence>
<evidence type="ECO:0000313" key="7">
    <source>
        <dbReference type="EMBL" id="GBE86486.1"/>
    </source>
</evidence>
<evidence type="ECO:0000256" key="3">
    <source>
        <dbReference type="ARBA" id="ARBA00022771"/>
    </source>
</evidence>
<gene>
    <name evidence="7" type="ORF">SCP_0903650</name>
</gene>
<keyword evidence="4" id="KW-0862">Zinc</keyword>
<organism evidence="7 8">
    <name type="scientific">Sparassis crispa</name>
    <dbReference type="NCBI Taxonomy" id="139825"/>
    <lineage>
        <taxon>Eukaryota</taxon>
        <taxon>Fungi</taxon>
        <taxon>Dikarya</taxon>
        <taxon>Basidiomycota</taxon>
        <taxon>Agaricomycotina</taxon>
        <taxon>Agaricomycetes</taxon>
        <taxon>Polyporales</taxon>
        <taxon>Sparassidaceae</taxon>
        <taxon>Sparassis</taxon>
    </lineage>
</organism>
<comment type="subcellular location">
    <subcellularLocation>
        <location evidence="1">Nucleus</location>
    </subcellularLocation>
</comment>
<dbReference type="SUPFAM" id="SSF53098">
    <property type="entry name" value="Ribonuclease H-like"/>
    <property type="match status" value="1"/>
</dbReference>
<dbReference type="InterPro" id="IPR012337">
    <property type="entry name" value="RNaseH-like_sf"/>
</dbReference>
<dbReference type="InParanoid" id="A0A401GW85"/>
<keyword evidence="8" id="KW-1185">Reference proteome</keyword>
<name>A0A401GW85_9APHY</name>
<dbReference type="GO" id="GO:0005634">
    <property type="term" value="C:nucleus"/>
    <property type="evidence" value="ECO:0007669"/>
    <property type="project" value="UniProtKB-SubCell"/>
</dbReference>
<keyword evidence="5" id="KW-0539">Nucleus</keyword>
<dbReference type="RefSeq" id="XP_027617399.1">
    <property type="nucleotide sequence ID" value="XM_027761598.1"/>
</dbReference>
<evidence type="ECO:0000256" key="6">
    <source>
        <dbReference type="SAM" id="Coils"/>
    </source>
</evidence>
<dbReference type="Proteomes" id="UP000287166">
    <property type="component" value="Unassembled WGS sequence"/>
</dbReference>
<evidence type="ECO:0000256" key="5">
    <source>
        <dbReference type="ARBA" id="ARBA00023242"/>
    </source>
</evidence>
<proteinExistence type="predicted"/>
<accession>A0A401GW85</accession>
<dbReference type="PANTHER" id="PTHR46481">
    <property type="entry name" value="ZINC FINGER BED DOMAIN-CONTAINING PROTEIN 4"/>
    <property type="match status" value="1"/>
</dbReference>
<dbReference type="EMBL" id="BFAD01000009">
    <property type="protein sequence ID" value="GBE86486.1"/>
    <property type="molecule type" value="Genomic_DNA"/>
</dbReference>
<feature type="coiled-coil region" evidence="6">
    <location>
        <begin position="88"/>
        <end position="133"/>
    </location>
</feature>
<evidence type="ECO:0000313" key="8">
    <source>
        <dbReference type="Proteomes" id="UP000287166"/>
    </source>
</evidence>
<protein>
    <submittedName>
        <fullName evidence="7">Putative AC9 transposase</fullName>
    </submittedName>
</protein>
<keyword evidence="6" id="KW-0175">Coiled coil</keyword>
<dbReference type="GeneID" id="38783403"/>
<keyword evidence="3" id="KW-0863">Zinc-finger</keyword>
<evidence type="ECO:0000256" key="2">
    <source>
        <dbReference type="ARBA" id="ARBA00022723"/>
    </source>
</evidence>
<dbReference type="OrthoDB" id="3252425at2759"/>
<dbReference type="PANTHER" id="PTHR46481:SF10">
    <property type="entry name" value="ZINC FINGER BED DOMAIN-CONTAINING PROTEIN 39"/>
    <property type="match status" value="1"/>
</dbReference>
<dbReference type="GO" id="GO:0008270">
    <property type="term" value="F:zinc ion binding"/>
    <property type="evidence" value="ECO:0007669"/>
    <property type="project" value="UniProtKB-KW"/>
</dbReference>
<evidence type="ECO:0000256" key="1">
    <source>
        <dbReference type="ARBA" id="ARBA00004123"/>
    </source>
</evidence>
<evidence type="ECO:0000256" key="4">
    <source>
        <dbReference type="ARBA" id="ARBA00022833"/>
    </source>
</evidence>
<dbReference type="InterPro" id="IPR052035">
    <property type="entry name" value="ZnF_BED_domain_contain"/>
</dbReference>
<dbReference type="AlphaFoldDB" id="A0A401GW85"/>
<reference evidence="7 8" key="1">
    <citation type="journal article" date="2018" name="Sci. Rep.">
        <title>Genome sequence of the cauliflower mushroom Sparassis crispa (Hanabiratake) and its association with beneficial usage.</title>
        <authorList>
            <person name="Kiyama R."/>
            <person name="Furutani Y."/>
            <person name="Kawaguchi K."/>
            <person name="Nakanishi T."/>
        </authorList>
    </citation>
    <scope>NUCLEOTIDE SEQUENCE [LARGE SCALE GENOMIC DNA]</scope>
</reference>
<keyword evidence="2" id="KW-0479">Metal-binding</keyword>